<dbReference type="Gene3D" id="3.40.50.1820">
    <property type="entry name" value="alpha/beta hydrolase"/>
    <property type="match status" value="1"/>
</dbReference>
<keyword evidence="3" id="KW-1185">Reference proteome</keyword>
<reference evidence="1" key="1">
    <citation type="submission" date="2023-06" db="EMBL/GenBank/DDBJ databases">
        <authorList>
            <person name="Kurt Z."/>
        </authorList>
    </citation>
    <scope>NUCLEOTIDE SEQUENCE</scope>
</reference>
<dbReference type="PANTHER" id="PTHR11440">
    <property type="entry name" value="LECITHIN-CHOLESTEROL ACYLTRANSFERASE-RELATED"/>
    <property type="match status" value="1"/>
</dbReference>
<dbReference type="GO" id="GO:0008374">
    <property type="term" value="F:O-acyltransferase activity"/>
    <property type="evidence" value="ECO:0007669"/>
    <property type="project" value="InterPro"/>
</dbReference>
<proteinExistence type="predicted"/>
<reference evidence="2 3" key="2">
    <citation type="submission" date="2024-07" db="EMBL/GenBank/DDBJ databases">
        <authorList>
            <person name="Akdeniz Z."/>
        </authorList>
    </citation>
    <scope>NUCLEOTIDE SEQUENCE [LARGE SCALE GENOMIC DNA]</scope>
</reference>
<evidence type="ECO:0000313" key="1">
    <source>
        <dbReference type="EMBL" id="CAI9965961.1"/>
    </source>
</evidence>
<dbReference type="Proteomes" id="UP001642409">
    <property type="component" value="Unassembled WGS sequence"/>
</dbReference>
<dbReference type="EMBL" id="CATOUU010000997">
    <property type="protein sequence ID" value="CAI9965961.1"/>
    <property type="molecule type" value="Genomic_DNA"/>
</dbReference>
<dbReference type="SUPFAM" id="SSF53474">
    <property type="entry name" value="alpha/beta-Hydrolases"/>
    <property type="match status" value="1"/>
</dbReference>
<keyword evidence="1" id="KW-0012">Acyltransferase</keyword>
<name>A0AA86R2T4_9EUKA</name>
<gene>
    <name evidence="2" type="ORF">HINF_LOCUS51468</name>
    <name evidence="1" type="ORF">HINF_LOCUS53606</name>
</gene>
<protein>
    <submittedName>
        <fullName evidence="1">Lecithin-cholesterol acyltransferase</fullName>
    </submittedName>
    <submittedName>
        <fullName evidence="2">Lecithin-cholesterol_acyltransferase</fullName>
    </submittedName>
</protein>
<evidence type="ECO:0000313" key="3">
    <source>
        <dbReference type="Proteomes" id="UP001642409"/>
    </source>
</evidence>
<dbReference type="AlphaFoldDB" id="A0AA86R2T4"/>
<comment type="caution">
    <text evidence="1">The sequence shown here is derived from an EMBL/GenBank/DDBJ whole genome shotgun (WGS) entry which is preliminary data.</text>
</comment>
<dbReference type="InterPro" id="IPR029058">
    <property type="entry name" value="AB_hydrolase_fold"/>
</dbReference>
<dbReference type="InterPro" id="IPR003386">
    <property type="entry name" value="LACT/PDAT_acylTrfase"/>
</dbReference>
<accession>A0AA86R2T4</accession>
<dbReference type="Pfam" id="PF02450">
    <property type="entry name" value="LCAT"/>
    <property type="match status" value="1"/>
</dbReference>
<organism evidence="1">
    <name type="scientific">Hexamita inflata</name>
    <dbReference type="NCBI Taxonomy" id="28002"/>
    <lineage>
        <taxon>Eukaryota</taxon>
        <taxon>Metamonada</taxon>
        <taxon>Diplomonadida</taxon>
        <taxon>Hexamitidae</taxon>
        <taxon>Hexamitinae</taxon>
        <taxon>Hexamita</taxon>
    </lineage>
</organism>
<dbReference type="EMBL" id="CAXDID020000251">
    <property type="protein sequence ID" value="CAL6064670.1"/>
    <property type="molecule type" value="Genomic_DNA"/>
</dbReference>
<keyword evidence="1" id="KW-0808">Transferase</keyword>
<sequence>MQISEYNDYNVNYEFIIEQDISQNQKALQPIILIPGLFGSKLQVKNSKTGEIDSAWINPSLQAPTKFSQYLWGEFNDETRQYESFIKDHGRVYAVRGMAGCDHLLDAALLDRKIFDNTALTNYFGQFSNYLVKNFGYELGFNLFAFTYDWRQMMSHPSIQTDLHALVHTVKELTGQKVVIIAHSLGGVLTETYLRLHPGFEEDISKFIALGTPFDGASGQVALTPILGYNMNLPIKRCVFKGQQTSAATIPFLSNIPHLNGPINKIFLKKLNSSTQQIQVNEPECGFESPKYDLVKFHDEVYGDEIPDVLYVLAKKMVTKRMLKDQFIEETLRNMQRGCKRGAIQLDFDAESPLKQVAQSVSQIIHAKKKPEELIEKNFEANTPTLSDFARKDYSWESFSVWGKSSWHALGQREYKYLDSKFMRVGGDLQFSPEFYHENKVAGTRRFSEMPELLDFYLAKQYFMEQQHAGPAPEKSCTAQVESAPGPWTSVRSQLDTEDRSLLDLTQYVHTAGTVDRALYGMSLTPYQEVHDIRRGKIVLKPDTSFRFVSIVGCGSETPLHVVYQKPVDRYEEILSQIPTFVQADGDSTVLTVCALNDPFEDAVVEDKIVLPGVKHSLLVSDPAVFELVAQSLGLGSK</sequence>
<dbReference type="GO" id="GO:0006629">
    <property type="term" value="P:lipid metabolic process"/>
    <property type="evidence" value="ECO:0007669"/>
    <property type="project" value="InterPro"/>
</dbReference>
<evidence type="ECO:0000313" key="2">
    <source>
        <dbReference type="EMBL" id="CAL6064670.1"/>
    </source>
</evidence>